<proteinExistence type="predicted"/>
<feature type="domain" description="DUF4935" evidence="1">
    <location>
        <begin position="4"/>
        <end position="160"/>
    </location>
</feature>
<dbReference type="AlphaFoldDB" id="A0A9E7ZRF9"/>
<accession>A0A9E7ZRF9</accession>
<dbReference type="InterPro" id="IPR032557">
    <property type="entry name" value="DUF4935"/>
</dbReference>
<reference evidence="2" key="1">
    <citation type="submission" date="2022-08" db="EMBL/GenBank/DDBJ databases">
        <title>Complete Genome Sequences of 2 Bosea sp. soil isolates.</title>
        <authorList>
            <person name="Alvarez Arevalo M."/>
            <person name="Sterndorff E.B."/>
            <person name="Faurdal D."/>
            <person name="Joergensen T.S."/>
            <person name="Weber T."/>
        </authorList>
    </citation>
    <scope>NUCLEOTIDE SEQUENCE</scope>
    <source>
        <strain evidence="2">NBC_00436</strain>
    </source>
</reference>
<evidence type="ECO:0000259" key="1">
    <source>
        <dbReference type="Pfam" id="PF16289"/>
    </source>
</evidence>
<evidence type="ECO:0000313" key="2">
    <source>
        <dbReference type="EMBL" id="UZF88969.1"/>
    </source>
</evidence>
<protein>
    <submittedName>
        <fullName evidence="2">PIN domain-containing protein</fullName>
    </submittedName>
</protein>
<sequence length="364" mass="40583">MVAVVIDTSVAKGSGWKSARTLSLLALAKSGSIELYIPETAYHEVRTQWRDLYEANLSLLNRHLRLLRGSALLPGSEKTVLEAIDLEIQKATKSEELSQTTFESLCTENNIKVCECTPDQMARAWASYFNGEPPFGSIKDRNDLPDAHIFETIKDLAKEKLGLFILCADARLSKACATLPDVTIFEKLDDLLSDPTFKKAEHETKLSKHWDAVKDSLEETINEEIFEYIFANINEILIGSTVRDTSIPSDNHSADIQMYAEDNVSVLIGDRHEFAKGLLSCTVSFTTECLLGFYVYRAEAYDVPDWVSVSSGDPEEHYLEAEGHAEIAVSLELTLKVDMREDYDDGGSIFADIQVSGKPELRLA</sequence>
<gene>
    <name evidence="2" type="ORF">NWE54_09375</name>
</gene>
<name>A0A9E7ZRF9_9HYPH</name>
<organism evidence="2">
    <name type="scientific">Bosea sp. NBC_00436</name>
    <dbReference type="NCBI Taxonomy" id="2969620"/>
    <lineage>
        <taxon>Bacteria</taxon>
        <taxon>Pseudomonadati</taxon>
        <taxon>Pseudomonadota</taxon>
        <taxon>Alphaproteobacteria</taxon>
        <taxon>Hyphomicrobiales</taxon>
        <taxon>Boseaceae</taxon>
        <taxon>Bosea</taxon>
    </lineage>
</organism>
<dbReference type="Pfam" id="PF16289">
    <property type="entry name" value="PIN_12"/>
    <property type="match status" value="1"/>
</dbReference>
<dbReference type="EMBL" id="CP102774">
    <property type="protein sequence ID" value="UZF88969.1"/>
    <property type="molecule type" value="Genomic_DNA"/>
</dbReference>